<dbReference type="Gene3D" id="1.10.10.10">
    <property type="entry name" value="Winged helix-like DNA-binding domain superfamily/Winged helix DNA-binding domain"/>
    <property type="match status" value="2"/>
</dbReference>
<evidence type="ECO:0000256" key="4">
    <source>
        <dbReference type="ARBA" id="ARBA00023163"/>
    </source>
</evidence>
<dbReference type="AlphaFoldDB" id="A0A916Q8P1"/>
<dbReference type="SUPFAM" id="SSF52794">
    <property type="entry name" value="PTS system IIB component-like"/>
    <property type="match status" value="1"/>
</dbReference>
<evidence type="ECO:0000259" key="7">
    <source>
        <dbReference type="PROSITE" id="PS51372"/>
    </source>
</evidence>
<dbReference type="Gene3D" id="3.40.50.2300">
    <property type="match status" value="1"/>
</dbReference>
<dbReference type="Gene3D" id="3.40.930.10">
    <property type="entry name" value="Mannitol-specific EII, Chain A"/>
    <property type="match status" value="1"/>
</dbReference>
<evidence type="ECO:0000313" key="9">
    <source>
        <dbReference type="Proteomes" id="UP000613208"/>
    </source>
</evidence>
<evidence type="ECO:0000256" key="1">
    <source>
        <dbReference type="ARBA" id="ARBA00022679"/>
    </source>
</evidence>
<comment type="caution">
    <text evidence="8">The sequence shown here is derived from an EMBL/GenBank/DDBJ whole genome shotgun (WGS) entry which is preliminary data.</text>
</comment>
<dbReference type="PANTHER" id="PTHR30185:SF18">
    <property type="entry name" value="TRANSCRIPTIONAL REGULATOR MTLR"/>
    <property type="match status" value="1"/>
</dbReference>
<keyword evidence="2" id="KW-0677">Repeat</keyword>
<keyword evidence="8" id="KW-0813">Transport</keyword>
<feature type="domain" description="PTS EIIB type-2" evidence="6">
    <location>
        <begin position="404"/>
        <end position="492"/>
    </location>
</feature>
<dbReference type="Pfam" id="PF00359">
    <property type="entry name" value="PTS_EIIA_2"/>
    <property type="match status" value="1"/>
</dbReference>
<organism evidence="8 9">
    <name type="scientific">Anaerostipes butyraticus</name>
    <dbReference type="NCBI Taxonomy" id="645466"/>
    <lineage>
        <taxon>Bacteria</taxon>
        <taxon>Bacillati</taxon>
        <taxon>Bacillota</taxon>
        <taxon>Clostridia</taxon>
        <taxon>Lachnospirales</taxon>
        <taxon>Lachnospiraceae</taxon>
        <taxon>Anaerostipes</taxon>
    </lineage>
</organism>
<dbReference type="PROSITE" id="PS51094">
    <property type="entry name" value="PTS_EIIA_TYPE_2"/>
    <property type="match status" value="1"/>
</dbReference>
<dbReference type="GO" id="GO:0006355">
    <property type="term" value="P:regulation of DNA-templated transcription"/>
    <property type="evidence" value="ECO:0007669"/>
    <property type="project" value="InterPro"/>
</dbReference>
<dbReference type="GO" id="GO:0009401">
    <property type="term" value="P:phosphoenolpyruvate-dependent sugar phosphotransferase system"/>
    <property type="evidence" value="ECO:0007669"/>
    <property type="project" value="InterPro"/>
</dbReference>
<name>A0A916Q8P1_9FIRM</name>
<dbReference type="RefSeq" id="WP_201312040.1">
    <property type="nucleotide sequence ID" value="NZ_BLYI01000062.1"/>
</dbReference>
<dbReference type="PANTHER" id="PTHR30185">
    <property type="entry name" value="CRYPTIC BETA-GLUCOSIDE BGL OPERON ANTITERMINATOR"/>
    <property type="match status" value="1"/>
</dbReference>
<evidence type="ECO:0000259" key="5">
    <source>
        <dbReference type="PROSITE" id="PS51094"/>
    </source>
</evidence>
<dbReference type="SUPFAM" id="SSF55804">
    <property type="entry name" value="Phoshotransferase/anion transport protein"/>
    <property type="match status" value="1"/>
</dbReference>
<gene>
    <name evidence="8" type="ORF">ANBU17_27450</name>
</gene>
<keyword evidence="4" id="KW-0804">Transcription</keyword>
<keyword evidence="9" id="KW-1185">Reference proteome</keyword>
<reference evidence="8" key="1">
    <citation type="submission" date="2020-06" db="EMBL/GenBank/DDBJ databases">
        <title>Characterization of fructooligosaccharide metabolism and fructooligosaccharide-degrading enzymes in human commensal butyrate producers.</title>
        <authorList>
            <person name="Tanno H."/>
            <person name="Fujii T."/>
            <person name="Hirano K."/>
            <person name="Maeno S."/>
            <person name="Tonozuka T."/>
            <person name="Sakamoto M."/>
            <person name="Ohkuma M."/>
            <person name="Tochio T."/>
            <person name="Endo A."/>
        </authorList>
    </citation>
    <scope>NUCLEOTIDE SEQUENCE</scope>
    <source>
        <strain evidence="8">JCM 17466</strain>
    </source>
</reference>
<proteinExistence type="predicted"/>
<dbReference type="GO" id="GO:0008982">
    <property type="term" value="F:protein-N(PI)-phosphohistidine-sugar phosphotransferase activity"/>
    <property type="evidence" value="ECO:0007669"/>
    <property type="project" value="InterPro"/>
</dbReference>
<dbReference type="PROSITE" id="PS51099">
    <property type="entry name" value="PTS_EIIB_TYPE_2"/>
    <property type="match status" value="1"/>
</dbReference>
<dbReference type="InterPro" id="IPR036634">
    <property type="entry name" value="PRD_sf"/>
</dbReference>
<evidence type="ECO:0000256" key="2">
    <source>
        <dbReference type="ARBA" id="ARBA00022737"/>
    </source>
</evidence>
<keyword evidence="3" id="KW-0805">Transcription regulation</keyword>
<dbReference type="InterPro" id="IPR013011">
    <property type="entry name" value="PTS_EIIB_2"/>
</dbReference>
<dbReference type="InterPro" id="IPR011608">
    <property type="entry name" value="PRD"/>
</dbReference>
<dbReference type="PROSITE" id="PS51372">
    <property type="entry name" value="PRD_2"/>
    <property type="match status" value="2"/>
</dbReference>
<dbReference type="InterPro" id="IPR050661">
    <property type="entry name" value="BglG_antiterminators"/>
</dbReference>
<feature type="domain" description="PTS EIIA type-2" evidence="5">
    <location>
        <begin position="546"/>
        <end position="689"/>
    </location>
</feature>
<dbReference type="CDD" id="cd05568">
    <property type="entry name" value="PTS_IIB_bgl_like"/>
    <property type="match status" value="1"/>
</dbReference>
<dbReference type="InterPro" id="IPR036388">
    <property type="entry name" value="WH-like_DNA-bd_sf"/>
</dbReference>
<dbReference type="Gene3D" id="1.10.1790.10">
    <property type="entry name" value="PRD domain"/>
    <property type="match status" value="1"/>
</dbReference>
<dbReference type="InterPro" id="IPR016152">
    <property type="entry name" value="PTrfase/Anion_transptr"/>
</dbReference>
<dbReference type="InterPro" id="IPR036095">
    <property type="entry name" value="PTS_EIIB-like_sf"/>
</dbReference>
<dbReference type="SUPFAM" id="SSF63520">
    <property type="entry name" value="PTS-regulatory domain, PRD"/>
    <property type="match status" value="2"/>
</dbReference>
<keyword evidence="1" id="KW-0808">Transferase</keyword>
<feature type="domain" description="PRD" evidence="7">
    <location>
        <begin position="294"/>
        <end position="400"/>
    </location>
</feature>
<dbReference type="InterPro" id="IPR002178">
    <property type="entry name" value="PTS_EIIA_type-2_dom"/>
</dbReference>
<protein>
    <submittedName>
        <fullName evidence="8">Sugar transporter</fullName>
    </submittedName>
</protein>
<dbReference type="EMBL" id="BLYI01000062">
    <property type="protein sequence ID" value="GFO86398.1"/>
    <property type="molecule type" value="Genomic_DNA"/>
</dbReference>
<feature type="domain" description="PRD" evidence="7">
    <location>
        <begin position="192"/>
        <end position="291"/>
    </location>
</feature>
<dbReference type="Pfam" id="PF00874">
    <property type="entry name" value="PRD"/>
    <property type="match status" value="1"/>
</dbReference>
<accession>A0A916Q8P1</accession>
<evidence type="ECO:0000259" key="6">
    <source>
        <dbReference type="PROSITE" id="PS51099"/>
    </source>
</evidence>
<sequence length="694" mass="80268">MNKRSREILSQLIKKNEYGQNLSIQNLAEMFDVSIRTIRYDINQVNDFLKENGLEQVRLGNQGIIETTPDIRNAKTSLMNEGFYSFKLSRNERIFFTAVLLIGADDYITLSDIADWLFVSRSTVIQDLEHVKEFFRRHQLYLLSHSNKGVLLEGREIDKRRLIFDMIQSNSSVFREEPIFQHLMECLSKNAQVDLEDRTMIEKIINEAEHAYGRFLTDQAFMQIRIYFEISLYRLLRGHYVESMGEKNSKYPMAQGIMQQIQRFIVKEVPETESAFLAEVLNRVKYIKKTTSNQEIVKMQVITRTFIENISKDIGRNLQGDYIFYENLINHLESTFSAVGKGPGIGSVVDEVIQRYPKVQEAVKRNVYVLEEYIGRKLSEEEIAYIVIHVCAAIERNNNEATRYSVILVCNGGIGTSQLLLARLEKFFHLDVLDIIPAHDIKNVDMSNVDVIISTISLDQENVEYIQVDPLLNDEDCIRVGEKLSKIKPRNQKKSEPVSAGNEEPVRYLEKIRTILEENQQETRLGEIQDVIDEFFQKKEEVLLTDLLRPQAISLNVECGDWREAIRASAKYLLKEKAVTERYVEAMVQNVEKNGPYIVLAPGFALPHEALNAGAVKVGMSLIRLAHPVPFGKEEMDPVEWVCCLSAINKETHLKAMFQLVNLFYDPKFRKEIQESKTPEEVFKVINQYEYETR</sequence>
<evidence type="ECO:0000256" key="3">
    <source>
        <dbReference type="ARBA" id="ARBA00023015"/>
    </source>
</evidence>
<dbReference type="Proteomes" id="UP000613208">
    <property type="component" value="Unassembled WGS sequence"/>
</dbReference>
<keyword evidence="8" id="KW-0762">Sugar transport</keyword>
<evidence type="ECO:0000313" key="8">
    <source>
        <dbReference type="EMBL" id="GFO86398.1"/>
    </source>
</evidence>